<feature type="non-terminal residue" evidence="1">
    <location>
        <position position="1"/>
    </location>
</feature>
<organism evidence="1">
    <name type="scientific">marine metagenome</name>
    <dbReference type="NCBI Taxonomy" id="408172"/>
    <lineage>
        <taxon>unclassified sequences</taxon>
        <taxon>metagenomes</taxon>
        <taxon>ecological metagenomes</taxon>
    </lineage>
</organism>
<evidence type="ECO:0000313" key="1">
    <source>
        <dbReference type="EMBL" id="SVE30821.1"/>
    </source>
</evidence>
<feature type="non-terminal residue" evidence="1">
    <location>
        <position position="66"/>
    </location>
</feature>
<reference evidence="1" key="1">
    <citation type="submission" date="2018-05" db="EMBL/GenBank/DDBJ databases">
        <authorList>
            <person name="Lanie J.A."/>
            <person name="Ng W.-L."/>
            <person name="Kazmierczak K.M."/>
            <person name="Andrzejewski T.M."/>
            <person name="Davidsen T.M."/>
            <person name="Wayne K.J."/>
            <person name="Tettelin H."/>
            <person name="Glass J.I."/>
            <person name="Rusch D."/>
            <person name="Podicherti R."/>
            <person name="Tsui H.-C.T."/>
            <person name="Winkler M.E."/>
        </authorList>
    </citation>
    <scope>NUCLEOTIDE SEQUENCE</scope>
</reference>
<gene>
    <name evidence="1" type="ORF">METZ01_LOCUS483675</name>
</gene>
<dbReference type="EMBL" id="UINC01208333">
    <property type="protein sequence ID" value="SVE30821.1"/>
    <property type="molecule type" value="Genomic_DNA"/>
</dbReference>
<sequence>ATCAPYFLSESWDTRGVRTLMAVAVVASLLVGCSGGSKDAVPVTTTTIATTTTTVTPTTTVAPRMS</sequence>
<dbReference type="AlphaFoldDB" id="A0A383CF79"/>
<protein>
    <submittedName>
        <fullName evidence="1">Uncharacterized protein</fullName>
    </submittedName>
</protein>
<name>A0A383CF79_9ZZZZ</name>
<accession>A0A383CF79</accession>
<proteinExistence type="predicted"/>